<dbReference type="EMBL" id="SULG01000205">
    <property type="protein sequence ID" value="TLD39802.1"/>
    <property type="molecule type" value="Genomic_DNA"/>
</dbReference>
<keyword evidence="1" id="KW-0472">Membrane</keyword>
<organism evidence="2 3">
    <name type="scientific">Candidatus Jettenia ecosi</name>
    <dbReference type="NCBI Taxonomy" id="2494326"/>
    <lineage>
        <taxon>Bacteria</taxon>
        <taxon>Pseudomonadati</taxon>
        <taxon>Planctomycetota</taxon>
        <taxon>Candidatus Brocadiia</taxon>
        <taxon>Candidatus Brocadiales</taxon>
        <taxon>Candidatus Brocadiaceae</taxon>
        <taxon>Candidatus Jettenia</taxon>
    </lineage>
</organism>
<keyword evidence="1" id="KW-1133">Transmembrane helix</keyword>
<reference evidence="2 3" key="1">
    <citation type="submission" date="2019-04" db="EMBL/GenBank/DDBJ databases">
        <title>Genome of a novel bacterium Candidatus Jettenia ecosi reconstructed from metagenome of an anammox bioreactor.</title>
        <authorList>
            <person name="Mardanov A.V."/>
            <person name="Beletsky A.V."/>
            <person name="Ravin N.V."/>
            <person name="Botchkova E.A."/>
            <person name="Litti Y.V."/>
            <person name="Nozhevnikova A.N."/>
        </authorList>
    </citation>
    <scope>NUCLEOTIDE SEQUENCE [LARGE SCALE GENOMIC DNA]</scope>
    <source>
        <strain evidence="2">J2</strain>
    </source>
</reference>
<sequence length="40" mass="4814">MITVIIAAIIFFAGVGMDEIFGWGIWDMMRHRFLQFIYRF</sequence>
<dbReference type="AlphaFoldDB" id="A0A533Q5I7"/>
<keyword evidence="1" id="KW-0812">Transmembrane</keyword>
<evidence type="ECO:0000313" key="3">
    <source>
        <dbReference type="Proteomes" id="UP000319783"/>
    </source>
</evidence>
<proteinExistence type="predicted"/>
<name>A0A533Q5I7_9BACT</name>
<dbReference type="Proteomes" id="UP000319783">
    <property type="component" value="Unassembled WGS sequence"/>
</dbReference>
<accession>A0A533Q5I7</accession>
<comment type="caution">
    <text evidence="2">The sequence shown here is derived from an EMBL/GenBank/DDBJ whole genome shotgun (WGS) entry which is preliminary data.</text>
</comment>
<feature type="transmembrane region" description="Helical" evidence="1">
    <location>
        <begin position="6"/>
        <end position="26"/>
    </location>
</feature>
<gene>
    <name evidence="2" type="ORF">JETT_3940</name>
</gene>
<evidence type="ECO:0000313" key="2">
    <source>
        <dbReference type="EMBL" id="TLD39802.1"/>
    </source>
</evidence>
<protein>
    <submittedName>
        <fullName evidence="2">Uncharacterized protein</fullName>
    </submittedName>
</protein>
<evidence type="ECO:0000256" key="1">
    <source>
        <dbReference type="SAM" id="Phobius"/>
    </source>
</evidence>